<proteinExistence type="predicted"/>
<dbReference type="Ensembl" id="ENSCCAT00000030196.1">
    <property type="protein sequence ID" value="ENSCCAP00000012774.1"/>
    <property type="gene ID" value="ENSCCAG00000024184.1"/>
</dbReference>
<feature type="region of interest" description="Disordered" evidence="1">
    <location>
        <begin position="101"/>
        <end position="135"/>
    </location>
</feature>
<evidence type="ECO:0000313" key="3">
    <source>
        <dbReference type="Proteomes" id="UP000233040"/>
    </source>
</evidence>
<evidence type="ECO:0000313" key="2">
    <source>
        <dbReference type="Ensembl" id="ENSCCAP00000012774.1"/>
    </source>
</evidence>
<keyword evidence="3" id="KW-1185">Reference proteome</keyword>
<evidence type="ECO:0000256" key="1">
    <source>
        <dbReference type="SAM" id="MobiDB-lite"/>
    </source>
</evidence>
<accession>A0A2K5QA86</accession>
<protein>
    <submittedName>
        <fullName evidence="2">Uncharacterized protein</fullName>
    </submittedName>
</protein>
<reference evidence="2" key="1">
    <citation type="submission" date="2025-08" db="UniProtKB">
        <authorList>
            <consortium name="Ensembl"/>
        </authorList>
    </citation>
    <scope>IDENTIFICATION</scope>
</reference>
<dbReference type="Proteomes" id="UP000233040">
    <property type="component" value="Unassembled WGS sequence"/>
</dbReference>
<organism evidence="2 3">
    <name type="scientific">Cebus imitator</name>
    <name type="common">Panamanian white-faced capuchin</name>
    <name type="synonym">Cebus capucinus imitator</name>
    <dbReference type="NCBI Taxonomy" id="2715852"/>
    <lineage>
        <taxon>Eukaryota</taxon>
        <taxon>Metazoa</taxon>
        <taxon>Chordata</taxon>
        <taxon>Craniata</taxon>
        <taxon>Vertebrata</taxon>
        <taxon>Euteleostomi</taxon>
        <taxon>Mammalia</taxon>
        <taxon>Eutheria</taxon>
        <taxon>Euarchontoglires</taxon>
        <taxon>Primates</taxon>
        <taxon>Haplorrhini</taxon>
        <taxon>Platyrrhini</taxon>
        <taxon>Cebidae</taxon>
        <taxon>Cebinae</taxon>
        <taxon>Cebus</taxon>
    </lineage>
</organism>
<sequence>MSLCSSPTLPTSLERGHHKTVSVSHCLEARPAKAWAHSHTGSPRRKMKPWERDMVGGLAQASEVSAQLEKSPEAFSLEGTLPSLSLLLGLRLQLRMGRCAQGRTHQSTREGGCLGASPGPPSVPSAHQRDLEFGE</sequence>
<name>A0A2K5QA86_CEBIM</name>
<dbReference type="OMA" id="SHCLEAR"/>
<reference evidence="2" key="2">
    <citation type="submission" date="2025-09" db="UniProtKB">
        <authorList>
            <consortium name="Ensembl"/>
        </authorList>
    </citation>
    <scope>IDENTIFICATION</scope>
</reference>
<dbReference type="AlphaFoldDB" id="A0A2K5QA86"/>